<feature type="signal peptide" evidence="1">
    <location>
        <begin position="1"/>
        <end position="19"/>
    </location>
</feature>
<evidence type="ECO:0000256" key="1">
    <source>
        <dbReference type="SAM" id="SignalP"/>
    </source>
</evidence>
<dbReference type="VEuPathDB" id="MicrosporidiaDB:H312_02940"/>
<dbReference type="AlphaFoldDB" id="A0A059EXC2"/>
<evidence type="ECO:0000313" key="3">
    <source>
        <dbReference type="Proteomes" id="UP000030655"/>
    </source>
</evidence>
<dbReference type="HOGENOM" id="CLU_663876_0_0_1"/>
<dbReference type="OrthoDB" id="10373193at2759"/>
<dbReference type="Proteomes" id="UP000030655">
    <property type="component" value="Unassembled WGS sequence"/>
</dbReference>
<accession>A0A059EXC2</accession>
<organism evidence="2 3">
    <name type="scientific">Anncaliia algerae PRA339</name>
    <dbReference type="NCBI Taxonomy" id="1288291"/>
    <lineage>
        <taxon>Eukaryota</taxon>
        <taxon>Fungi</taxon>
        <taxon>Fungi incertae sedis</taxon>
        <taxon>Microsporidia</taxon>
        <taxon>Tubulinosematoidea</taxon>
        <taxon>Tubulinosematidae</taxon>
        <taxon>Anncaliia</taxon>
    </lineage>
</organism>
<dbReference type="EMBL" id="KK365241">
    <property type="protein sequence ID" value="KCZ79678.1"/>
    <property type="molecule type" value="Genomic_DNA"/>
</dbReference>
<reference evidence="2 3" key="2">
    <citation type="submission" date="2014-03" db="EMBL/GenBank/DDBJ databases">
        <title>The Genome Sequence of Anncaliia algerae insect isolate PRA339.</title>
        <authorList>
            <consortium name="The Broad Institute Genome Sequencing Platform"/>
            <consortium name="The Broad Institute Genome Sequencing Center for Infectious Disease"/>
            <person name="Cuomo C."/>
            <person name="Becnel J."/>
            <person name="Sanscrainte N."/>
            <person name="Walker B."/>
            <person name="Young S.K."/>
            <person name="Zeng Q."/>
            <person name="Gargeya S."/>
            <person name="Fitzgerald M."/>
            <person name="Haas B."/>
            <person name="Abouelleil A."/>
            <person name="Alvarado L."/>
            <person name="Arachchi H.M."/>
            <person name="Berlin A.M."/>
            <person name="Chapman S.B."/>
            <person name="Dewar J."/>
            <person name="Goldberg J."/>
            <person name="Griggs A."/>
            <person name="Gujja S."/>
            <person name="Hansen M."/>
            <person name="Howarth C."/>
            <person name="Imamovic A."/>
            <person name="Larimer J."/>
            <person name="McCowan C."/>
            <person name="Murphy C."/>
            <person name="Neiman D."/>
            <person name="Pearson M."/>
            <person name="Priest M."/>
            <person name="Roberts A."/>
            <person name="Saif S."/>
            <person name="Shea T."/>
            <person name="Sisk P."/>
            <person name="Sykes S."/>
            <person name="Wortman J."/>
            <person name="Nusbaum C."/>
            <person name="Birren B."/>
        </authorList>
    </citation>
    <scope>NUCLEOTIDE SEQUENCE [LARGE SCALE GENOMIC DNA]</scope>
    <source>
        <strain evidence="2 3">PRA339</strain>
    </source>
</reference>
<protein>
    <submittedName>
        <fullName evidence="2">Uncharacterized protein</fullName>
    </submittedName>
</protein>
<keyword evidence="3" id="KW-1185">Reference proteome</keyword>
<name>A0A059EXC2_9MICR</name>
<sequence length="414" mass="48142">MHIWIIFSVLTDVVHLTSSFPFQGYSVNNQIIYYVPQLTRSDNSCPLIPIPNMTYYVSYSSSDIYHSQQSMPNLISRNPSSIENNPLNSYGNFSNEVIVQNPPLSYPTNSIQYPVGFLPQIVTSQMQMVNNQYPVNMDNMHFNNQNSDRVKELQTKETETIRIHGKYKPLKKCDEFLLLSYGINHINEDNYHLLCIQKCDDILVISYHCCYAKIPKSSCLTYLEKGKPCISTIHSSNPCLQIWFDKSWIKKQQIKALDEQDIISYKTLLLNHIIYEYNSFSTMFKDEDLKNLLDTSFDVLKNNKMSITFFFEILAFRINGLKNSCRINSEVGVAHNLFYNISKPEIDLMGSCIVCLNWWKQFEFDEKRLEKNIILIFNVILRKFFSFSPKNSSSKALLAAFLTKITKTFYLLNS</sequence>
<proteinExistence type="predicted"/>
<keyword evidence="1" id="KW-0732">Signal</keyword>
<gene>
    <name evidence="2" type="ORF">H312_02940</name>
</gene>
<feature type="chain" id="PRO_5001571739" evidence="1">
    <location>
        <begin position="20"/>
        <end position="414"/>
    </location>
</feature>
<evidence type="ECO:0000313" key="2">
    <source>
        <dbReference type="EMBL" id="KCZ79678.1"/>
    </source>
</evidence>
<reference evidence="3" key="1">
    <citation type="submission" date="2013-02" db="EMBL/GenBank/DDBJ databases">
        <authorList>
            <consortium name="The Broad Institute Genome Sequencing Platform"/>
            <person name="Cuomo C."/>
            <person name="Becnel J."/>
            <person name="Sanscrainte N."/>
            <person name="Walker B."/>
            <person name="Young S.K."/>
            <person name="Zeng Q."/>
            <person name="Gargeya S."/>
            <person name="Fitzgerald M."/>
            <person name="Haas B."/>
            <person name="Abouelleil A."/>
            <person name="Alvarado L."/>
            <person name="Arachchi H.M."/>
            <person name="Berlin A.M."/>
            <person name="Chapman S.B."/>
            <person name="Dewar J."/>
            <person name="Goldberg J."/>
            <person name="Griggs A."/>
            <person name="Gujja S."/>
            <person name="Hansen M."/>
            <person name="Howarth C."/>
            <person name="Imamovic A."/>
            <person name="Larimer J."/>
            <person name="McCowan C."/>
            <person name="Murphy C."/>
            <person name="Neiman D."/>
            <person name="Pearson M."/>
            <person name="Priest M."/>
            <person name="Roberts A."/>
            <person name="Saif S."/>
            <person name="Shea T."/>
            <person name="Sisk P."/>
            <person name="Sykes S."/>
            <person name="Wortman J."/>
            <person name="Nusbaum C."/>
            <person name="Birren B."/>
        </authorList>
    </citation>
    <scope>NUCLEOTIDE SEQUENCE [LARGE SCALE GENOMIC DNA]</scope>
    <source>
        <strain evidence="3">PRA339</strain>
    </source>
</reference>